<dbReference type="Pfam" id="PF22939">
    <property type="entry name" value="WHD_GPIID"/>
    <property type="match status" value="1"/>
</dbReference>
<proteinExistence type="predicted"/>
<dbReference type="InterPro" id="IPR002110">
    <property type="entry name" value="Ankyrin_rpt"/>
</dbReference>
<feature type="repeat" description="ANK" evidence="3">
    <location>
        <begin position="890"/>
        <end position="932"/>
    </location>
</feature>
<feature type="domain" description="GPI inositol-deacylase winged helix" evidence="4">
    <location>
        <begin position="335"/>
        <end position="406"/>
    </location>
</feature>
<dbReference type="Pfam" id="PF12796">
    <property type="entry name" value="Ank_2"/>
    <property type="match status" value="7"/>
</dbReference>
<evidence type="ECO:0000313" key="7">
    <source>
        <dbReference type="Proteomes" id="UP000277212"/>
    </source>
</evidence>
<feature type="domain" description="Nephrocystin 3-like N-terminal" evidence="5">
    <location>
        <begin position="55"/>
        <end position="213"/>
    </location>
</feature>
<dbReference type="InterPro" id="IPR027417">
    <property type="entry name" value="P-loop_NTPase"/>
</dbReference>
<comment type="caution">
    <text evidence="6">The sequence shown here is derived from an EMBL/GenBank/DDBJ whole genome shotgun (WGS) entry which is preliminary data.</text>
</comment>
<evidence type="ECO:0000313" key="6">
    <source>
        <dbReference type="EMBL" id="RMJ17530.1"/>
    </source>
</evidence>
<evidence type="ECO:0000256" key="2">
    <source>
        <dbReference type="ARBA" id="ARBA00023043"/>
    </source>
</evidence>
<feature type="repeat" description="ANK" evidence="3">
    <location>
        <begin position="555"/>
        <end position="587"/>
    </location>
</feature>
<sequence length="2063" mass="230212">MPKSVNTADEYDFIEHEETAVNPEIFTKIREWLQPTDYLADSGEFRRHLASQAPGTGLWICETDEYKKWHDSPDHGSLWIKGVPGAGKSVTAASIIHHLKTTENCPVLFFFFRNIVAANFSPRALIQDWLAQLLPHSAKLQFSLQSRLNTKLEETSDNDLIDIFLHGVSRIPKLYCVGDALDEMTTENRPFLDKLNSLATHRPQSLKLLITSRPKQYLQSAFRDSSIVHISLQQRLVDADIISYLRHRFDTAVMSEDKLQIKEQLIDMVAKRSEGLFLYAKLTMDQIESALADDGPGDISALEQSLPIGLEQTYTSMLAKQRQEKGISTELQVLVLEAVTHSSRPLRLSELASLIKFILPDLNPPSGFKDLVATCCGPLIEVLEDETLQVIHHSFTEFLRGDTRTASKDNASLDFPVIDSLSAHKKMAINCLQYLQSGTLLLPGESAVISAKDLGTKPDENDKDHQSLREMLIFIHRDDKKDGKDDEKYREARLRHPFLGYAVENWSYHASHYDVKDDDFFATVQEFIRPEVMAFRRWLSLEWGLAPWVNGIWQDIPTVLHIAAFAGMSEIVSELIQNGASVSQQDDRERIPLHWAAENGHAKVASLLIQHGCDPNAEDAEGLKPLHISAKKNRTSVVTVLLEAGVKPSTGKTKIPTGAMYWVVIEKENALLHASQAGHTEAVEAMIPFCSPEELEQLLCECCRFSRTDSVLTILEKTDVSVNVMCHGGTPLHYACVSTNIKCVEALIKSGADLNKMASLGKSDVRLRSHPPPSMSSPLQDLIGIWNKDNNTACRSILKMLVKAGVDLEQPDTSGNTALIRLVRPGEHRLTGPLYVPALKAMLEEGASVNATGPRFGSTPLHIVVGKNRTLKAVQLLIEHGADPNAKDLYGRTPLHILIDSSNYHKDIELERTRPIIKFMLDNGADPECRDKNGVSPMTLGPSKFGPETFGLMLSKCKSDATKRDCWFSLPKVWENDKFTETLEAMLAVGLDIDQRDQTGCTLYLHCIANEEKRRILREHGATPGLLDNRGDNALYRLTLEDRRDRKILESLVAEGLDPLRTNANGDTLLHEYAAHYLKRQKRQAEHVRWLLSLGIPVNAVNKQGQTALHVFIKACWQRYMSHGEKADFIDAIKDSPGVDFEMRDNDGLTALHMAAMKSPMRVLQLVAAGANIGSLTRDSQNVLHLACRARKSSIVAQILGHLGNVDVNQKDDFGRTPLHYACASGEAESVALLLKHGGNAKAFDSQGYTLLHACAESTLERKMWDIQAQPSEWMRSPLDPLRPRYFVRNPRIGERDSDMYSKPQPPAPAVGTILKLLLDAGVDPGVTDLAQYANHAHFTALDIAIQQGCVEFVEMFYHNEDLFLAATKFLEKDYGVTPYVVEVRRDMKARMALMLPISCLGILEQDKSIFDHVIHSPSHLLDLVCRDDAVKLINQGFEAAPKKRAYYTLVEELMKPGRLQLIERLPNVIAQYGTYEAVEKLLRKAQVDDDGLDMLTPLQMACRQSECNMLTIQYLVEKLHVDVNARFAHQDRDEDEPPTQGGTALHILASADHYWQLDAIKYLIAHGADVNAVNGRNESPIHVAASGRQDSFHTIEGFWRSEAMNILLEHGADLNIVDTEGHTLLHKAADSGDATKQLLQKGADPTVGRKSPVFEAIYHQNRAVLEALLDHGLSVNAVDEDDDNGFRPSRWGPRRKRYPVTSAACAKKMCTIVSGSMPLLRTLVERGADLYLPLNDKETIIQYLFEIPNRYDVAHTLLQEPCISRIDFNHRDQIGRTVLMAACRWEGQVPGYFERGRVVPKARGAPLRILDQGADATVTDDDGKTALHHLLNNVAMPEEIVIEFVNREEVAPTLWLKDNDGFTPFQYALRNIRPKVCSLLLDKGASASGRDPEGLTPLHHIAAQCLETERKFSNTAYHEDLPKDYFDQCASLWQKLITKGCSINATDKAGNTPLHTYLSTPDRSKSTRSDAATCHVEHFDKLFPVDRDIDFSAVNDAGETGLHTITLRKKPKSGKPGHDKPLFEMLLGRGVDPLKEDGKGRTALDIASACGNDEIVGILRRK</sequence>
<dbReference type="InterPro" id="IPR054471">
    <property type="entry name" value="GPIID_WHD"/>
</dbReference>
<feature type="repeat" description="ANK" evidence="3">
    <location>
        <begin position="1577"/>
        <end position="1620"/>
    </location>
</feature>
<feature type="repeat" description="ANK" evidence="3">
    <location>
        <begin position="588"/>
        <end position="620"/>
    </location>
</feature>
<keyword evidence="1" id="KW-0677">Repeat</keyword>
<dbReference type="PRINTS" id="PR01415">
    <property type="entry name" value="ANKYRIN"/>
</dbReference>
<dbReference type="PANTHER" id="PTHR24198">
    <property type="entry name" value="ANKYRIN REPEAT AND PROTEIN KINASE DOMAIN-CONTAINING PROTEIN"/>
    <property type="match status" value="1"/>
</dbReference>
<dbReference type="STRING" id="2010991.A0A3M2SJ10"/>
<dbReference type="Gene3D" id="3.40.50.300">
    <property type="entry name" value="P-loop containing nucleotide triphosphate hydrolases"/>
    <property type="match status" value="1"/>
</dbReference>
<name>A0A3M2SJ10_9HYPO</name>
<keyword evidence="2 3" id="KW-0040">ANK repeat</keyword>
<dbReference type="PANTHER" id="PTHR24198:SF165">
    <property type="entry name" value="ANKYRIN REPEAT-CONTAINING PROTEIN-RELATED"/>
    <property type="match status" value="1"/>
</dbReference>
<reference evidence="6 7" key="1">
    <citation type="submission" date="2017-06" db="EMBL/GenBank/DDBJ databases">
        <title>Comparative genomic analysis of Ambrosia Fusariam Clade fungi.</title>
        <authorList>
            <person name="Stajich J.E."/>
            <person name="Carrillo J."/>
            <person name="Kijimoto T."/>
            <person name="Eskalen A."/>
            <person name="O'Donnell K."/>
            <person name="Kasson M."/>
        </authorList>
    </citation>
    <scope>NUCLEOTIDE SEQUENCE [LARGE SCALE GENOMIC DNA]</scope>
    <source>
        <strain evidence="6">UCR3666</strain>
    </source>
</reference>
<feature type="repeat" description="ANK" evidence="3">
    <location>
        <begin position="1861"/>
        <end position="1893"/>
    </location>
</feature>
<evidence type="ECO:0000256" key="3">
    <source>
        <dbReference type="PROSITE-ProRule" id="PRU00023"/>
    </source>
</evidence>
<dbReference type="EMBL" id="NKUJ01000031">
    <property type="protein sequence ID" value="RMJ17530.1"/>
    <property type="molecule type" value="Genomic_DNA"/>
</dbReference>
<dbReference type="Pfam" id="PF00023">
    <property type="entry name" value="Ank"/>
    <property type="match status" value="1"/>
</dbReference>
<dbReference type="Gene3D" id="1.25.40.20">
    <property type="entry name" value="Ankyrin repeat-containing domain"/>
    <property type="match status" value="7"/>
</dbReference>
<dbReference type="InterPro" id="IPR056884">
    <property type="entry name" value="NPHP3-like_N"/>
</dbReference>
<dbReference type="OrthoDB" id="21416at2759"/>
<evidence type="ECO:0000259" key="5">
    <source>
        <dbReference type="Pfam" id="PF24883"/>
    </source>
</evidence>
<keyword evidence="7" id="KW-1185">Reference proteome</keyword>
<evidence type="ECO:0000259" key="4">
    <source>
        <dbReference type="Pfam" id="PF22939"/>
    </source>
</evidence>
<evidence type="ECO:0000256" key="1">
    <source>
        <dbReference type="ARBA" id="ARBA00022737"/>
    </source>
</evidence>
<organism evidence="6 7">
    <name type="scientific">Fusarium kuroshium</name>
    <dbReference type="NCBI Taxonomy" id="2010991"/>
    <lineage>
        <taxon>Eukaryota</taxon>
        <taxon>Fungi</taxon>
        <taxon>Dikarya</taxon>
        <taxon>Ascomycota</taxon>
        <taxon>Pezizomycotina</taxon>
        <taxon>Sordariomycetes</taxon>
        <taxon>Hypocreomycetidae</taxon>
        <taxon>Hypocreales</taxon>
        <taxon>Nectriaceae</taxon>
        <taxon>Fusarium</taxon>
        <taxon>Fusarium solani species complex</taxon>
    </lineage>
</organism>
<dbReference type="PROSITE" id="PS50088">
    <property type="entry name" value="ANK_REPEAT"/>
    <property type="match status" value="10"/>
</dbReference>
<feature type="repeat" description="ANK" evidence="3">
    <location>
        <begin position="621"/>
        <end position="653"/>
    </location>
</feature>
<dbReference type="Proteomes" id="UP000277212">
    <property type="component" value="Unassembled WGS sequence"/>
</dbReference>
<accession>A0A3M2SJ10</accession>
<dbReference type="SUPFAM" id="SSF52540">
    <property type="entry name" value="P-loop containing nucleoside triphosphate hydrolases"/>
    <property type="match status" value="1"/>
</dbReference>
<dbReference type="PROSITE" id="PS50297">
    <property type="entry name" value="ANK_REP_REGION"/>
    <property type="match status" value="7"/>
</dbReference>
<feature type="repeat" description="ANK" evidence="3">
    <location>
        <begin position="727"/>
        <end position="759"/>
    </location>
</feature>
<gene>
    <name evidence="6" type="ORF">CDV36_002818</name>
</gene>
<dbReference type="Pfam" id="PF24883">
    <property type="entry name" value="NPHP3_N"/>
    <property type="match status" value="1"/>
</dbReference>
<dbReference type="SUPFAM" id="SSF48403">
    <property type="entry name" value="Ankyrin repeat"/>
    <property type="match status" value="5"/>
</dbReference>
<feature type="repeat" description="ANK" evidence="3">
    <location>
        <begin position="1214"/>
        <end position="1246"/>
    </location>
</feature>
<feature type="repeat" description="ANK" evidence="3">
    <location>
        <begin position="856"/>
        <end position="889"/>
    </location>
</feature>
<dbReference type="SMART" id="SM00248">
    <property type="entry name" value="ANK"/>
    <property type="match status" value="25"/>
</dbReference>
<feature type="repeat" description="ANK" evidence="3">
    <location>
        <begin position="1541"/>
        <end position="1576"/>
    </location>
</feature>
<dbReference type="InterPro" id="IPR036770">
    <property type="entry name" value="Ankyrin_rpt-contain_sf"/>
</dbReference>
<protein>
    <submittedName>
        <fullName evidence="6">Uncharacterized protein</fullName>
    </submittedName>
</protein>